<gene>
    <name evidence="1" type="ORF">I598_0517</name>
</gene>
<organism evidence="1 2">
    <name type="scientific">Isoptericola dokdonensis DS-3</name>
    <dbReference type="NCBI Taxonomy" id="1300344"/>
    <lineage>
        <taxon>Bacteria</taxon>
        <taxon>Bacillati</taxon>
        <taxon>Actinomycetota</taxon>
        <taxon>Actinomycetes</taxon>
        <taxon>Micrococcales</taxon>
        <taxon>Promicromonosporaceae</taxon>
        <taxon>Isoptericola</taxon>
    </lineage>
</organism>
<reference evidence="1 2" key="1">
    <citation type="submission" date="2016-01" db="EMBL/GenBank/DDBJ databases">
        <title>Complete genome sequence of a soil Actinobacterium, Isoptericola dokdonensis DS-3.</title>
        <authorList>
            <person name="Kwon S.-K."/>
            <person name="Kim J.F."/>
        </authorList>
    </citation>
    <scope>NUCLEOTIDE SEQUENCE [LARGE SCALE GENOMIC DNA]</scope>
    <source>
        <strain evidence="1 2">DS-3</strain>
    </source>
</reference>
<dbReference type="PATRIC" id="fig|1300344.3.peg.517"/>
<accession>A0A168EJ91</accession>
<keyword evidence="2" id="KW-1185">Reference proteome</keyword>
<dbReference type="EMBL" id="CP014209">
    <property type="protein sequence ID" value="ANC30097.1"/>
    <property type="molecule type" value="Genomic_DNA"/>
</dbReference>
<dbReference type="OrthoDB" id="1779644at2"/>
<dbReference type="AlphaFoldDB" id="A0A168EJ91"/>
<dbReference type="STRING" id="1300344.I598_0517"/>
<evidence type="ECO:0008006" key="3">
    <source>
        <dbReference type="Google" id="ProtNLM"/>
    </source>
</evidence>
<sequence>MNVSAPVELLIVEFGDSEFTGEIVAELGRLQETGTINVIDALAVRKDAEGDIEWFEAVDAGAELGDLVGEPSGLLGEEDVEAIADDLEPGTAVGMLVFEHTWATGLTDAIRNKGGRVVEMTTVPPAALAELAALIEEED</sequence>
<name>A0A168EJ91_9MICO</name>
<dbReference type="RefSeq" id="WP_068201020.1">
    <property type="nucleotide sequence ID" value="NZ_CP014209.1"/>
</dbReference>
<evidence type="ECO:0000313" key="2">
    <source>
        <dbReference type="Proteomes" id="UP000076794"/>
    </source>
</evidence>
<proteinExistence type="predicted"/>
<protein>
    <recommendedName>
        <fullName evidence="3">DUF1269 domain-containing protein</fullName>
    </recommendedName>
</protein>
<evidence type="ECO:0000313" key="1">
    <source>
        <dbReference type="EMBL" id="ANC30097.1"/>
    </source>
</evidence>
<dbReference type="KEGG" id="ido:I598_0517"/>
<dbReference type="Proteomes" id="UP000076794">
    <property type="component" value="Chromosome"/>
</dbReference>